<dbReference type="GO" id="GO:0048270">
    <property type="term" value="F:methionine adenosyltransferase regulator activity"/>
    <property type="evidence" value="ECO:0007669"/>
    <property type="project" value="TreeGrafter"/>
</dbReference>
<reference evidence="2 3" key="1">
    <citation type="submission" date="2016-07" db="EMBL/GenBank/DDBJ databases">
        <title>Pervasive Adenine N6-methylation of Active Genes in Fungi.</title>
        <authorList>
            <consortium name="DOE Joint Genome Institute"/>
            <person name="Mondo S.J."/>
            <person name="Dannebaum R.O."/>
            <person name="Kuo R.C."/>
            <person name="Labutti K."/>
            <person name="Haridas S."/>
            <person name="Kuo A."/>
            <person name="Salamov A."/>
            <person name="Ahrendt S.R."/>
            <person name="Lipzen A."/>
            <person name="Sullivan W."/>
            <person name="Andreopoulos W.B."/>
            <person name="Clum A."/>
            <person name="Lindquist E."/>
            <person name="Daum C."/>
            <person name="Ramamoorthy G.K."/>
            <person name="Gryganskyi A."/>
            <person name="Culley D."/>
            <person name="Magnuson J.K."/>
            <person name="James T.Y."/>
            <person name="O'Malley M.A."/>
            <person name="Stajich J.E."/>
            <person name="Spatafora J.W."/>
            <person name="Visel A."/>
            <person name="Grigoriev I.V."/>
        </authorList>
    </citation>
    <scope>NUCLEOTIDE SEQUENCE [LARGE SCALE GENOMIC DNA]</scope>
    <source>
        <strain evidence="2 3">NRRL 3116</strain>
    </source>
</reference>
<dbReference type="GO" id="GO:0006556">
    <property type="term" value="P:S-adenosylmethionine biosynthetic process"/>
    <property type="evidence" value="ECO:0007669"/>
    <property type="project" value="UniProtKB-UniPathway"/>
</dbReference>
<dbReference type="Gene3D" id="3.40.50.720">
    <property type="entry name" value="NAD(P)-binding Rossmann-like Domain"/>
    <property type="match status" value="1"/>
</dbReference>
<proteinExistence type="predicted"/>
<dbReference type="GeneID" id="33565929"/>
<dbReference type="InterPro" id="IPR029903">
    <property type="entry name" value="RmlD-like-bd"/>
</dbReference>
<dbReference type="Pfam" id="PF04321">
    <property type="entry name" value="RmlD_sub_bind"/>
    <property type="match status" value="1"/>
</dbReference>
<dbReference type="GO" id="GO:0048269">
    <property type="term" value="C:methionine adenosyltransferase complex"/>
    <property type="evidence" value="ECO:0007669"/>
    <property type="project" value="TreeGrafter"/>
</dbReference>
<dbReference type="InterPro" id="IPR005913">
    <property type="entry name" value="dTDP_dehydrorham_reduct"/>
</dbReference>
<dbReference type="OrthoDB" id="6235964at2759"/>
<organism evidence="2 3">
    <name type="scientific">Lobosporangium transversale</name>
    <dbReference type="NCBI Taxonomy" id="64571"/>
    <lineage>
        <taxon>Eukaryota</taxon>
        <taxon>Fungi</taxon>
        <taxon>Fungi incertae sedis</taxon>
        <taxon>Mucoromycota</taxon>
        <taxon>Mortierellomycotina</taxon>
        <taxon>Mortierellomycetes</taxon>
        <taxon>Mortierellales</taxon>
        <taxon>Mortierellaceae</taxon>
        <taxon>Lobosporangium</taxon>
    </lineage>
</organism>
<dbReference type="RefSeq" id="XP_021881708.1">
    <property type="nucleotide sequence ID" value="XM_022024085.1"/>
</dbReference>
<dbReference type="STRING" id="64571.A0A1Y2GNL6"/>
<dbReference type="SUPFAM" id="SSF51735">
    <property type="entry name" value="NAD(P)-binding Rossmann-fold domains"/>
    <property type="match status" value="1"/>
</dbReference>
<dbReference type="InterPro" id="IPR036291">
    <property type="entry name" value="NAD(P)-bd_dom_sf"/>
</dbReference>
<dbReference type="PANTHER" id="PTHR10491">
    <property type="entry name" value="DTDP-4-DEHYDRORHAMNOSE REDUCTASE"/>
    <property type="match status" value="1"/>
</dbReference>
<name>A0A1Y2GNL6_9FUNG</name>
<evidence type="ECO:0000313" key="2">
    <source>
        <dbReference type="EMBL" id="ORZ16773.1"/>
    </source>
</evidence>
<dbReference type="PANTHER" id="PTHR10491:SF4">
    <property type="entry name" value="METHIONINE ADENOSYLTRANSFERASE 2 SUBUNIT BETA"/>
    <property type="match status" value="1"/>
</dbReference>
<accession>A0A1Y2GNL6</accession>
<evidence type="ECO:0000313" key="3">
    <source>
        <dbReference type="Proteomes" id="UP000193648"/>
    </source>
</evidence>
<dbReference type="AlphaFoldDB" id="A0A1Y2GNL6"/>
<dbReference type="CDD" id="cd05254">
    <property type="entry name" value="dTDP_HR_like_SDR_e"/>
    <property type="match status" value="1"/>
</dbReference>
<feature type="domain" description="RmlD-like substrate binding" evidence="1">
    <location>
        <begin position="1"/>
        <end position="275"/>
    </location>
</feature>
<dbReference type="InParanoid" id="A0A1Y2GNL6"/>
<keyword evidence="3" id="KW-1185">Reference proteome</keyword>
<gene>
    <name evidence="2" type="ORF">BCR41DRAFT_353153</name>
</gene>
<dbReference type="FunFam" id="3.40.50.720:FF:000357">
    <property type="entry name" value="Methionine adenosyltransferase 2 subunit beta"/>
    <property type="match status" value="1"/>
</dbReference>
<dbReference type="EMBL" id="MCFF01000017">
    <property type="protein sequence ID" value="ORZ16773.1"/>
    <property type="molecule type" value="Genomic_DNA"/>
</dbReference>
<protein>
    <recommendedName>
        <fullName evidence="1">RmlD-like substrate binding domain-containing protein</fullName>
    </recommendedName>
</protein>
<dbReference type="UniPathway" id="UPA00315">
    <property type="reaction ID" value="UER00080"/>
</dbReference>
<comment type="caution">
    <text evidence="2">The sequence shown here is derived from an EMBL/GenBank/DDBJ whole genome shotgun (WGS) entry which is preliminary data.</text>
</comment>
<evidence type="ECO:0000259" key="1">
    <source>
        <dbReference type="Pfam" id="PF04321"/>
    </source>
</evidence>
<sequence length="297" mass="33218">MHVLVTGASGLLGRAVVVEYKNAGHEVIGLAHSRVRDDLKKLDLEDAAAVTAFIEEHKPDVVVHCAAERRPDVVEKDPSGAQKLNVQAPGLLADLTNDRGILMIYISTDYVFDGTSPPYDVTDKPNPLNTYGRTKYEGEVEVKNRNSSAIILRVPILYGPTEYNSESAVNTLIDSVTSSKQISMDHYAIRYPTYVYDVARVIKDLSVKVRLEKVFISGVLHFSAQEKYTKYEICEVIAKILGANLDHLKIVDSEPKDSTMRPYDCHLTNRCLEGVGINTQFMKLADWLQEWLTKNHP</sequence>
<dbReference type="Proteomes" id="UP000193648">
    <property type="component" value="Unassembled WGS sequence"/>
</dbReference>